<dbReference type="AlphaFoldDB" id="A0A327RJZ6"/>
<organism evidence="8 9">
    <name type="scientific">Olleya aquimaris</name>
    <dbReference type="NCBI Taxonomy" id="639310"/>
    <lineage>
        <taxon>Bacteria</taxon>
        <taxon>Pseudomonadati</taxon>
        <taxon>Bacteroidota</taxon>
        <taxon>Flavobacteriia</taxon>
        <taxon>Flavobacteriales</taxon>
        <taxon>Flavobacteriaceae</taxon>
    </lineage>
</organism>
<protein>
    <recommendedName>
        <fullName evidence="3 7">6,7-dimethyl-8-ribityllumazine synthase</fullName>
        <shortName evidence="7">DMRL synthase</shortName>
        <shortName evidence="7">LS</shortName>
        <shortName evidence="7">Lumazine synthase</shortName>
        <ecNumber evidence="3 7">2.5.1.78</ecNumber>
    </recommendedName>
</protein>
<comment type="function">
    <text evidence="7">Catalyzes the formation of 6,7-dimethyl-8-ribityllumazine by condensation of 5-amino-6-(D-ribitylamino)uracil with 3,4-dihydroxy-2-butanone 4-phosphate. This is the penultimate step in the biosynthesis of riboflavin.</text>
</comment>
<evidence type="ECO:0000313" key="8">
    <source>
        <dbReference type="EMBL" id="RAJ16781.1"/>
    </source>
</evidence>
<name>A0A327RJZ6_9FLAO</name>
<dbReference type="UniPathway" id="UPA00275">
    <property type="reaction ID" value="UER00404"/>
</dbReference>
<comment type="similarity">
    <text evidence="2 7">Belongs to the DMRL synthase family.</text>
</comment>
<dbReference type="GO" id="GO:0005829">
    <property type="term" value="C:cytosol"/>
    <property type="evidence" value="ECO:0007669"/>
    <property type="project" value="TreeGrafter"/>
</dbReference>
<dbReference type="InterPro" id="IPR036467">
    <property type="entry name" value="LS/RS_sf"/>
</dbReference>
<evidence type="ECO:0000256" key="2">
    <source>
        <dbReference type="ARBA" id="ARBA00007424"/>
    </source>
</evidence>
<proteinExistence type="inferred from homology"/>
<dbReference type="CDD" id="cd09209">
    <property type="entry name" value="Lumazine_synthase-I"/>
    <property type="match status" value="1"/>
</dbReference>
<evidence type="ECO:0000313" key="9">
    <source>
        <dbReference type="Proteomes" id="UP000248703"/>
    </source>
</evidence>
<dbReference type="Gene3D" id="3.40.50.960">
    <property type="entry name" value="Lumazine/riboflavin synthase"/>
    <property type="match status" value="1"/>
</dbReference>
<feature type="active site" description="Proton donor" evidence="7">
    <location>
        <position position="94"/>
    </location>
</feature>
<feature type="binding site" evidence="7">
    <location>
        <position position="119"/>
    </location>
    <ligand>
        <name>5-amino-6-(D-ribitylamino)uracil</name>
        <dbReference type="ChEBI" id="CHEBI:15934"/>
    </ligand>
</feature>
<dbReference type="Proteomes" id="UP000248703">
    <property type="component" value="Unassembled WGS sequence"/>
</dbReference>
<comment type="pathway">
    <text evidence="1 7">Cofactor biosynthesis; riboflavin biosynthesis; riboflavin from 2-hydroxy-3-oxobutyl phosphate and 5-amino-6-(D-ribitylamino)uracil: step 1/2.</text>
</comment>
<evidence type="ECO:0000256" key="4">
    <source>
        <dbReference type="ARBA" id="ARBA00022619"/>
    </source>
</evidence>
<keyword evidence="9" id="KW-1185">Reference proteome</keyword>
<dbReference type="PANTHER" id="PTHR21058">
    <property type="entry name" value="6,7-DIMETHYL-8-RIBITYLLUMAZINE SYNTHASE DMRL SYNTHASE LUMAZINE SYNTHASE"/>
    <property type="match status" value="1"/>
</dbReference>
<dbReference type="GO" id="GO:0009349">
    <property type="term" value="C:riboflavin synthase complex"/>
    <property type="evidence" value="ECO:0007669"/>
    <property type="project" value="UniProtKB-UniRule"/>
</dbReference>
<dbReference type="GO" id="GO:0000906">
    <property type="term" value="F:6,7-dimethyl-8-ribityllumazine synthase activity"/>
    <property type="evidence" value="ECO:0007669"/>
    <property type="project" value="UniProtKB-UniRule"/>
</dbReference>
<feature type="binding site" evidence="7">
    <location>
        <position position="29"/>
    </location>
    <ligand>
        <name>5-amino-6-(D-ribitylamino)uracil</name>
        <dbReference type="ChEBI" id="CHEBI:15934"/>
    </ligand>
</feature>
<dbReference type="InterPro" id="IPR034964">
    <property type="entry name" value="LS"/>
</dbReference>
<sequence length="159" mass="17339">MATTNLSAYDKASIPNGKQFRFGIVVSEWNDTITQGLLEGAKNTLLEHGVKPENIVVWDVPGSYELIYGCKKMQEQMVNAVIAIGSVIQGETKHFDFVCEAVAQGIKDLNITRETPVIFCVLTDNTMQQAIDRSGGKHGNKGVEAAVAALKMAELRRNA</sequence>
<feature type="binding site" evidence="7">
    <location>
        <begin position="91"/>
        <end position="92"/>
    </location>
    <ligand>
        <name>(2S)-2-hydroxy-3-oxobutyl phosphate</name>
        <dbReference type="ChEBI" id="CHEBI:58830"/>
    </ligand>
</feature>
<dbReference type="PANTHER" id="PTHR21058:SF0">
    <property type="entry name" value="6,7-DIMETHYL-8-RIBITYLLUMAZINE SYNTHASE"/>
    <property type="match status" value="1"/>
</dbReference>
<dbReference type="SUPFAM" id="SSF52121">
    <property type="entry name" value="Lumazine synthase"/>
    <property type="match status" value="1"/>
</dbReference>
<dbReference type="Pfam" id="PF00885">
    <property type="entry name" value="DMRL_synthase"/>
    <property type="match status" value="1"/>
</dbReference>
<evidence type="ECO:0000256" key="5">
    <source>
        <dbReference type="ARBA" id="ARBA00022679"/>
    </source>
</evidence>
<evidence type="ECO:0000256" key="1">
    <source>
        <dbReference type="ARBA" id="ARBA00004917"/>
    </source>
</evidence>
<keyword evidence="5 7" id="KW-0808">Transferase</keyword>
<evidence type="ECO:0000256" key="6">
    <source>
        <dbReference type="ARBA" id="ARBA00048785"/>
    </source>
</evidence>
<feature type="binding site" evidence="7">
    <location>
        <position position="133"/>
    </location>
    <ligand>
        <name>(2S)-2-hydroxy-3-oxobutyl phosphate</name>
        <dbReference type="ChEBI" id="CHEBI:58830"/>
    </ligand>
</feature>
<dbReference type="OrthoDB" id="9809709at2"/>
<evidence type="ECO:0000256" key="7">
    <source>
        <dbReference type="HAMAP-Rule" id="MF_00178"/>
    </source>
</evidence>
<comment type="catalytic activity">
    <reaction evidence="6 7">
        <text>(2S)-2-hydroxy-3-oxobutyl phosphate + 5-amino-6-(D-ribitylamino)uracil = 6,7-dimethyl-8-(1-D-ribityl)lumazine + phosphate + 2 H2O + H(+)</text>
        <dbReference type="Rhea" id="RHEA:26152"/>
        <dbReference type="ChEBI" id="CHEBI:15377"/>
        <dbReference type="ChEBI" id="CHEBI:15378"/>
        <dbReference type="ChEBI" id="CHEBI:15934"/>
        <dbReference type="ChEBI" id="CHEBI:43474"/>
        <dbReference type="ChEBI" id="CHEBI:58201"/>
        <dbReference type="ChEBI" id="CHEBI:58830"/>
        <dbReference type="EC" id="2.5.1.78"/>
    </reaction>
</comment>
<reference evidence="8 9" key="1">
    <citation type="submission" date="2018-06" db="EMBL/GenBank/DDBJ databases">
        <title>Genomic Encyclopedia of Archaeal and Bacterial Type Strains, Phase II (KMG-II): from individual species to whole genera.</title>
        <authorList>
            <person name="Goeker M."/>
        </authorList>
    </citation>
    <scope>NUCLEOTIDE SEQUENCE [LARGE SCALE GENOMIC DNA]</scope>
    <source>
        <strain evidence="8 9">DSM 24464</strain>
    </source>
</reference>
<comment type="caution">
    <text evidence="8">The sequence shown here is derived from an EMBL/GenBank/DDBJ whole genome shotgun (WGS) entry which is preliminary data.</text>
</comment>
<gene>
    <name evidence="7" type="primary">ribH</name>
    <name evidence="8" type="ORF">LY08_00556</name>
</gene>
<dbReference type="GO" id="GO:0009231">
    <property type="term" value="P:riboflavin biosynthetic process"/>
    <property type="evidence" value="ECO:0007669"/>
    <property type="project" value="UniProtKB-UniRule"/>
</dbReference>
<dbReference type="EMBL" id="QLLO01000002">
    <property type="protein sequence ID" value="RAJ16781.1"/>
    <property type="molecule type" value="Genomic_DNA"/>
</dbReference>
<dbReference type="HAMAP" id="MF_00178">
    <property type="entry name" value="Lumazine_synth"/>
    <property type="match status" value="1"/>
</dbReference>
<keyword evidence="4 7" id="KW-0686">Riboflavin biosynthesis</keyword>
<dbReference type="EC" id="2.5.1.78" evidence="3 7"/>
<dbReference type="RefSeq" id="WP_111658917.1">
    <property type="nucleotide sequence ID" value="NZ_QLLO01000002.1"/>
</dbReference>
<dbReference type="InterPro" id="IPR002180">
    <property type="entry name" value="LS/RS"/>
</dbReference>
<evidence type="ECO:0000256" key="3">
    <source>
        <dbReference type="ARBA" id="ARBA00012664"/>
    </source>
</evidence>
<feature type="binding site" evidence="7">
    <location>
        <begin position="86"/>
        <end position="88"/>
    </location>
    <ligand>
        <name>5-amino-6-(D-ribitylamino)uracil</name>
        <dbReference type="ChEBI" id="CHEBI:15934"/>
    </ligand>
</feature>
<accession>A0A327RJZ6</accession>
<dbReference type="NCBIfam" id="TIGR00114">
    <property type="entry name" value="lumazine-synth"/>
    <property type="match status" value="1"/>
</dbReference>
<feature type="binding site" evidence="7">
    <location>
        <begin position="63"/>
        <end position="65"/>
    </location>
    <ligand>
        <name>5-amino-6-(D-ribitylamino)uracil</name>
        <dbReference type="ChEBI" id="CHEBI:15934"/>
    </ligand>
</feature>